<name>H6LIM2_ACEWD</name>
<dbReference type="HOGENOM" id="CLU_1599121_0_0_9"/>
<feature type="transmembrane region" description="Helical" evidence="1">
    <location>
        <begin position="93"/>
        <end position="115"/>
    </location>
</feature>
<evidence type="ECO:0000313" key="3">
    <source>
        <dbReference type="Proteomes" id="UP000007177"/>
    </source>
</evidence>
<feature type="transmembrane region" description="Helical" evidence="1">
    <location>
        <begin position="58"/>
        <end position="86"/>
    </location>
</feature>
<dbReference type="Proteomes" id="UP000007177">
    <property type="component" value="Chromosome"/>
</dbReference>
<organism evidence="2 3">
    <name type="scientific">Acetobacterium woodii (strain ATCC 29683 / DSM 1030 / JCM 2381 / KCTC 1655 / WB1)</name>
    <dbReference type="NCBI Taxonomy" id="931626"/>
    <lineage>
        <taxon>Bacteria</taxon>
        <taxon>Bacillati</taxon>
        <taxon>Bacillota</taxon>
        <taxon>Clostridia</taxon>
        <taxon>Eubacteriales</taxon>
        <taxon>Eubacteriaceae</taxon>
        <taxon>Acetobacterium</taxon>
    </lineage>
</organism>
<dbReference type="STRING" id="931626.Awo_c18160"/>
<evidence type="ECO:0000256" key="1">
    <source>
        <dbReference type="SAM" id="Phobius"/>
    </source>
</evidence>
<accession>H6LIM2</accession>
<proteinExistence type="predicted"/>
<keyword evidence="1" id="KW-1133">Transmembrane helix</keyword>
<dbReference type="EMBL" id="CP002987">
    <property type="protein sequence ID" value="AFA48596.1"/>
    <property type="molecule type" value="Genomic_DNA"/>
</dbReference>
<feature type="transmembrane region" description="Helical" evidence="1">
    <location>
        <begin position="135"/>
        <end position="156"/>
    </location>
</feature>
<keyword evidence="1" id="KW-0812">Transmembrane</keyword>
<evidence type="ECO:0000313" key="2">
    <source>
        <dbReference type="EMBL" id="AFA48596.1"/>
    </source>
</evidence>
<dbReference type="AlphaFoldDB" id="H6LIM2"/>
<sequence length="166" mass="19359">MDQNKNQRNKKETLIQWSYTILIWVLPFLYLTIFPWILNQTRFLARNELSFGPNASMFYQNLTVFILPIAFNLFIGAGVFILVFGIKKYQAKAIMAGCILGVFYALLIVLSYPIYFNFTFVFNINLQLVNQIFRLGMYNGPGNASFILAFYGLLLYQIIKQYRLSK</sequence>
<dbReference type="KEGG" id="awo:Awo_c18160"/>
<gene>
    <name evidence="2" type="ordered locus">Awo_c18160</name>
</gene>
<reference evidence="2 3" key="2">
    <citation type="journal article" date="2012" name="PLoS ONE">
        <title>An ancient pathway combining carbon dioxide fixation with the generation and utilization of a sodium ion gradient for ATP synthesis.</title>
        <authorList>
            <person name="Poehlein A."/>
            <person name="Schmidt S."/>
            <person name="Kaster A.K."/>
            <person name="Goenrich M."/>
            <person name="Vollmers J."/>
            <person name="Thurmer A."/>
            <person name="Bertsch J."/>
            <person name="Schuchmann K."/>
            <person name="Voigt B."/>
            <person name="Hecker M."/>
            <person name="Daniel R."/>
            <person name="Thauer R.K."/>
            <person name="Gottschalk G."/>
            <person name="Muller V."/>
        </authorList>
    </citation>
    <scope>NUCLEOTIDE SEQUENCE [LARGE SCALE GENOMIC DNA]</scope>
    <source>
        <strain evidence="3">ATCC 29683 / DSM 1030 / JCM 2381 / KCTC 1655 / WB1</strain>
    </source>
</reference>
<dbReference type="OrthoDB" id="1778522at2"/>
<keyword evidence="1" id="KW-0472">Membrane</keyword>
<protein>
    <submittedName>
        <fullName evidence="2">Uncharacterized protein</fullName>
    </submittedName>
</protein>
<reference evidence="3" key="1">
    <citation type="submission" date="2011-07" db="EMBL/GenBank/DDBJ databases">
        <title>Complete genome sequence of Acetobacterium woodii.</title>
        <authorList>
            <person name="Poehlein A."/>
            <person name="Schmidt S."/>
            <person name="Kaster A.-K."/>
            <person name="Goenrich M."/>
            <person name="Vollmers J."/>
            <person name="Thuermer A."/>
            <person name="Gottschalk G."/>
            <person name="Thauer R.K."/>
            <person name="Daniel R."/>
            <person name="Mueller V."/>
        </authorList>
    </citation>
    <scope>NUCLEOTIDE SEQUENCE [LARGE SCALE GENOMIC DNA]</scope>
    <source>
        <strain evidence="3">ATCC 29683 / DSM 1030 / JCM 2381 / KCTC 1655 / WB1</strain>
    </source>
</reference>
<keyword evidence="3" id="KW-1185">Reference proteome</keyword>
<dbReference type="RefSeq" id="WP_014356196.1">
    <property type="nucleotide sequence ID" value="NC_016894.1"/>
</dbReference>
<feature type="transmembrane region" description="Helical" evidence="1">
    <location>
        <begin position="21"/>
        <end position="38"/>
    </location>
</feature>